<proteinExistence type="predicted"/>
<gene>
    <name evidence="2" type="ORF">IV203_024701</name>
    <name evidence="3" type="ORF">IV203_025294</name>
</gene>
<evidence type="ECO:0000256" key="1">
    <source>
        <dbReference type="SAM" id="MobiDB-lite"/>
    </source>
</evidence>
<evidence type="ECO:0000313" key="2">
    <source>
        <dbReference type="EMBL" id="KAG7339662.1"/>
    </source>
</evidence>
<feature type="region of interest" description="Disordered" evidence="1">
    <location>
        <begin position="1"/>
        <end position="27"/>
    </location>
</feature>
<dbReference type="OrthoDB" id="250548at2759"/>
<feature type="region of interest" description="Disordered" evidence="1">
    <location>
        <begin position="187"/>
        <end position="237"/>
    </location>
</feature>
<dbReference type="EMBL" id="JAGRRH010000011">
    <property type="protein sequence ID" value="KAG7362410.1"/>
    <property type="molecule type" value="Genomic_DNA"/>
</dbReference>
<dbReference type="PANTHER" id="PTHR22876:SF5">
    <property type="entry name" value="CHROMOSOME 9 OPEN READING FRAME 85"/>
    <property type="match status" value="1"/>
</dbReference>
<name>A0A9K3K9N9_9STRA</name>
<evidence type="ECO:0000313" key="3">
    <source>
        <dbReference type="EMBL" id="KAG7362410.1"/>
    </source>
</evidence>
<dbReference type="Pfam" id="PF10217">
    <property type="entry name" value="DUF2039"/>
    <property type="match status" value="1"/>
</dbReference>
<reference evidence="2" key="1">
    <citation type="journal article" date="2021" name="Sci. Rep.">
        <title>Diploid genomic architecture of Nitzschia inconspicua, an elite biomass production diatom.</title>
        <authorList>
            <person name="Oliver A."/>
            <person name="Podell S."/>
            <person name="Pinowska A."/>
            <person name="Traller J.C."/>
            <person name="Smith S.R."/>
            <person name="McClure R."/>
            <person name="Beliaev A."/>
            <person name="Bohutskyi P."/>
            <person name="Hill E.A."/>
            <person name="Rabines A."/>
            <person name="Zheng H."/>
            <person name="Allen L.Z."/>
            <person name="Kuo A."/>
            <person name="Grigoriev I.V."/>
            <person name="Allen A.E."/>
            <person name="Hazlebeck D."/>
            <person name="Allen E.E."/>
        </authorList>
    </citation>
    <scope>NUCLEOTIDE SEQUENCE</scope>
    <source>
        <strain evidence="2">Hildebrandi</strain>
    </source>
</reference>
<organism evidence="2 4">
    <name type="scientific">Nitzschia inconspicua</name>
    <dbReference type="NCBI Taxonomy" id="303405"/>
    <lineage>
        <taxon>Eukaryota</taxon>
        <taxon>Sar</taxon>
        <taxon>Stramenopiles</taxon>
        <taxon>Ochrophyta</taxon>
        <taxon>Bacillariophyta</taxon>
        <taxon>Bacillariophyceae</taxon>
        <taxon>Bacillariophycidae</taxon>
        <taxon>Bacillariales</taxon>
        <taxon>Bacillariaceae</taxon>
        <taxon>Nitzschia</taxon>
    </lineage>
</organism>
<feature type="compositionally biased region" description="Basic and acidic residues" evidence="1">
    <location>
        <begin position="206"/>
        <end position="216"/>
    </location>
</feature>
<feature type="region of interest" description="Disordered" evidence="1">
    <location>
        <begin position="113"/>
        <end position="137"/>
    </location>
</feature>
<dbReference type="Proteomes" id="UP000693970">
    <property type="component" value="Unassembled WGS sequence"/>
</dbReference>
<reference evidence="2" key="2">
    <citation type="submission" date="2021-04" db="EMBL/GenBank/DDBJ databases">
        <authorList>
            <person name="Podell S."/>
        </authorList>
    </citation>
    <scope>NUCLEOTIDE SEQUENCE</scope>
    <source>
        <strain evidence="2">Hildebrandi</strain>
    </source>
</reference>
<dbReference type="EMBL" id="JAGRRH010000031">
    <property type="protein sequence ID" value="KAG7339662.1"/>
    <property type="molecule type" value="Genomic_DNA"/>
</dbReference>
<accession>A0A9K3K9N9</accession>
<evidence type="ECO:0000313" key="4">
    <source>
        <dbReference type="Proteomes" id="UP000693970"/>
    </source>
</evidence>
<dbReference type="PANTHER" id="PTHR22876">
    <property type="entry name" value="ZGC:101016"/>
    <property type="match status" value="1"/>
</dbReference>
<keyword evidence="4" id="KW-1185">Reference proteome</keyword>
<protein>
    <submittedName>
        <fullName evidence="2">DUF2039 domain containing protein</fullName>
    </submittedName>
</protein>
<comment type="caution">
    <text evidence="2">The sequence shown here is derived from an EMBL/GenBank/DDBJ whole genome shotgun (WGS) entry which is preliminary data.</text>
</comment>
<dbReference type="InterPro" id="IPR019351">
    <property type="entry name" value="DUF2039"/>
</dbReference>
<sequence length="276" mass="30751">MPPPPKGAPTNKKKKKGPVPAHQNKFAFRHNPKSKLTEKILTSPNVHVCQRCYDKIEWRKQYRKYKPRTQPGTCNECRKRNVLAAYHTICTNCTTESSKAKEIIGRETMQVKADPASNNTTAEINEGPGESSISNENLEDSLVPSSFRACAVCVKELALPDPNDNEADGGLSEGVGRIRLRELKAMERQAAKAGSSKRNNDEDERSGENYNDHDSWQEDENASISSGTDDDDDDPFLKAIGGAEALLTGEAYQQKLLERLQQQQLEEERCSQKSTT</sequence>
<dbReference type="AlphaFoldDB" id="A0A9K3K9N9"/>